<feature type="transmembrane region" description="Helical" evidence="5">
    <location>
        <begin position="280"/>
        <end position="299"/>
    </location>
</feature>
<feature type="transmembrane region" description="Helical" evidence="5">
    <location>
        <begin position="223"/>
        <end position="246"/>
    </location>
</feature>
<reference evidence="7 8" key="2">
    <citation type="journal article" date="2007" name="BMC Biol.">
        <title>A 100%-complete sequence reveals unusually simple genomic features in the hot-spring red alga Cyanidioschyzon merolae.</title>
        <authorList>
            <person name="Nozaki H."/>
            <person name="Takano H."/>
            <person name="Misumi O."/>
            <person name="Terasawa K."/>
            <person name="Matsuzaki M."/>
            <person name="Maruyama S."/>
            <person name="Nishida K."/>
            <person name="Yagisawa F."/>
            <person name="Yoshida Y."/>
            <person name="Fujiwara T."/>
            <person name="Takio S."/>
            <person name="Tamura K."/>
            <person name="Chung S.J."/>
            <person name="Nakamura S."/>
            <person name="Kuroiwa H."/>
            <person name="Tanaka K."/>
            <person name="Sato N."/>
            <person name="Kuroiwa T."/>
        </authorList>
    </citation>
    <scope>NUCLEOTIDE SEQUENCE [LARGE SCALE GENOMIC DNA]</scope>
    <source>
        <strain evidence="7 8">10D</strain>
    </source>
</reference>
<keyword evidence="8" id="KW-1185">Reference proteome</keyword>
<dbReference type="KEGG" id="cme:CYME_CMN021C"/>
<dbReference type="GO" id="GO:0016020">
    <property type="term" value="C:membrane"/>
    <property type="evidence" value="ECO:0007669"/>
    <property type="project" value="UniProtKB-SubCell"/>
</dbReference>
<keyword evidence="4 5" id="KW-0472">Membrane</keyword>
<dbReference type="Gramene" id="CMN021CT">
    <property type="protein sequence ID" value="CMN021CT"/>
    <property type="gene ID" value="CMN021C"/>
</dbReference>
<feature type="transmembrane region" description="Helical" evidence="5">
    <location>
        <begin position="91"/>
        <end position="112"/>
    </location>
</feature>
<dbReference type="OMA" id="YAYCKLQ"/>
<dbReference type="Pfam" id="PF03151">
    <property type="entry name" value="TPT"/>
    <property type="match status" value="1"/>
</dbReference>
<proteinExistence type="predicted"/>
<feature type="domain" description="Sugar phosphate transporter" evidence="6">
    <location>
        <begin position="14"/>
        <end position="296"/>
    </location>
</feature>
<dbReference type="OrthoDB" id="417037at2759"/>
<dbReference type="InterPro" id="IPR004853">
    <property type="entry name" value="Sugar_P_trans_dom"/>
</dbReference>
<dbReference type="InterPro" id="IPR050186">
    <property type="entry name" value="TPT_transporter"/>
</dbReference>
<keyword evidence="3 5" id="KW-1133">Transmembrane helix</keyword>
<comment type="subcellular location">
    <subcellularLocation>
        <location evidence="1">Membrane</location>
        <topology evidence="1">Multi-pass membrane protein</topology>
    </subcellularLocation>
</comment>
<protein>
    <submittedName>
        <fullName evidence="7">Similar to UDP-sugar transporter</fullName>
    </submittedName>
</protein>
<evidence type="ECO:0000256" key="2">
    <source>
        <dbReference type="ARBA" id="ARBA00022692"/>
    </source>
</evidence>
<reference evidence="7 8" key="1">
    <citation type="journal article" date="2004" name="Nature">
        <title>Genome sequence of the ultrasmall unicellular red alga Cyanidioschyzon merolae 10D.</title>
        <authorList>
            <person name="Matsuzaki M."/>
            <person name="Misumi O."/>
            <person name="Shin-i T."/>
            <person name="Maruyama S."/>
            <person name="Takahara M."/>
            <person name="Miyagishima S."/>
            <person name="Mori T."/>
            <person name="Nishida K."/>
            <person name="Yagisawa F."/>
            <person name="Nishida K."/>
            <person name="Yoshida Y."/>
            <person name="Nishimura Y."/>
            <person name="Nakao S."/>
            <person name="Kobayashi T."/>
            <person name="Momoyama Y."/>
            <person name="Higashiyama T."/>
            <person name="Minoda A."/>
            <person name="Sano M."/>
            <person name="Nomoto H."/>
            <person name="Oishi K."/>
            <person name="Hayashi H."/>
            <person name="Ohta F."/>
            <person name="Nishizaka S."/>
            <person name="Haga S."/>
            <person name="Miura S."/>
            <person name="Morishita T."/>
            <person name="Kabeya Y."/>
            <person name="Terasawa K."/>
            <person name="Suzuki Y."/>
            <person name="Ishii Y."/>
            <person name="Asakawa S."/>
            <person name="Takano H."/>
            <person name="Ohta N."/>
            <person name="Kuroiwa H."/>
            <person name="Tanaka K."/>
            <person name="Shimizu N."/>
            <person name="Sugano S."/>
            <person name="Sato N."/>
            <person name="Nozaki H."/>
            <person name="Ogasawara N."/>
            <person name="Kohara Y."/>
            <person name="Kuroiwa T."/>
        </authorList>
    </citation>
    <scope>NUCLEOTIDE SEQUENCE [LARGE SCALE GENOMIC DNA]</scope>
    <source>
        <strain evidence="7 8">10D</strain>
    </source>
</reference>
<dbReference type="EMBL" id="AP006496">
    <property type="protein sequence ID" value="BAM81165.1"/>
    <property type="molecule type" value="Genomic_DNA"/>
</dbReference>
<keyword evidence="2 5" id="KW-0812">Transmembrane</keyword>
<evidence type="ECO:0000256" key="3">
    <source>
        <dbReference type="ARBA" id="ARBA00022989"/>
    </source>
</evidence>
<gene>
    <name evidence="7" type="ORF">CYME_CMN021C</name>
</gene>
<evidence type="ECO:0000256" key="4">
    <source>
        <dbReference type="ARBA" id="ARBA00023136"/>
    </source>
</evidence>
<dbReference type="GeneID" id="16995249"/>
<dbReference type="PANTHER" id="PTHR11132">
    <property type="entry name" value="SOLUTE CARRIER FAMILY 35"/>
    <property type="match status" value="1"/>
</dbReference>
<dbReference type="HOGENOM" id="CLU_895340_0_0_1"/>
<feature type="transmembrane region" description="Helical" evidence="5">
    <location>
        <begin position="66"/>
        <end position="85"/>
    </location>
</feature>
<dbReference type="RefSeq" id="XP_005537201.1">
    <property type="nucleotide sequence ID" value="XM_005537144.1"/>
</dbReference>
<dbReference type="AlphaFoldDB" id="M1V5S2"/>
<evidence type="ECO:0000313" key="7">
    <source>
        <dbReference type="EMBL" id="BAM81165.1"/>
    </source>
</evidence>
<dbReference type="Proteomes" id="UP000007014">
    <property type="component" value="Chromosome 14"/>
</dbReference>
<organism evidence="7 8">
    <name type="scientific">Cyanidioschyzon merolae (strain NIES-3377 / 10D)</name>
    <name type="common">Unicellular red alga</name>
    <dbReference type="NCBI Taxonomy" id="280699"/>
    <lineage>
        <taxon>Eukaryota</taxon>
        <taxon>Rhodophyta</taxon>
        <taxon>Bangiophyceae</taxon>
        <taxon>Cyanidiales</taxon>
        <taxon>Cyanidiaceae</taxon>
        <taxon>Cyanidioschyzon</taxon>
    </lineage>
</organism>
<feature type="transmembrane region" description="Helical" evidence="5">
    <location>
        <begin position="35"/>
        <end position="54"/>
    </location>
</feature>
<feature type="transmembrane region" description="Helical" evidence="5">
    <location>
        <begin position="175"/>
        <end position="199"/>
    </location>
</feature>
<dbReference type="eggNOG" id="KOG1444">
    <property type="taxonomic scope" value="Eukaryota"/>
</dbReference>
<evidence type="ECO:0000256" key="5">
    <source>
        <dbReference type="SAM" id="Phobius"/>
    </source>
</evidence>
<sequence>MTLAPWASAALYTLTSLLGVIVNKAVFSSFDFAYPLVILLAQLVVTSTALLLVWRRFPPLPANWVPLLLVAATFVLNVFTGLVALETANLPMFSAFRRLSAVAVMIFEAIFLGRRETAAVEKAVAVMTVGSVLAAIGEINADWLGYSYVILNNCATALYLVALKRATPRLGRRQLDSLVITFYTNLFAIPMALVAAWFLEMRRTADAPSALDALATQLERRGLAFAAALLLSSASALAVNVTTLWCTATNTPLVTAIAGQTKNLLQTALGFILWEYHFTALNAFGLALAAIGSTMFVHAKFMKTPKPFQNT</sequence>
<evidence type="ECO:0000259" key="6">
    <source>
        <dbReference type="Pfam" id="PF03151"/>
    </source>
</evidence>
<evidence type="ECO:0000256" key="1">
    <source>
        <dbReference type="ARBA" id="ARBA00004141"/>
    </source>
</evidence>
<feature type="transmembrane region" description="Helical" evidence="5">
    <location>
        <begin position="143"/>
        <end position="163"/>
    </location>
</feature>
<accession>M1V5S2</accession>
<name>M1V5S2_CYAM1</name>
<evidence type="ECO:0000313" key="8">
    <source>
        <dbReference type="Proteomes" id="UP000007014"/>
    </source>
</evidence>